<dbReference type="PANTHER" id="PTHR43178:SF14">
    <property type="entry name" value="LIPOAMIDE ACYLTRANSFERASE COMPONENT OF BRANCHED-CHAIN ALPHA-KETO ACID DEHYDROGENASE COMPLEX, MITOCHONDRIAL"/>
    <property type="match status" value="1"/>
</dbReference>
<gene>
    <name evidence="14" type="primary">LOC111009145</name>
</gene>
<feature type="compositionally biased region" description="Basic and acidic residues" evidence="10">
    <location>
        <begin position="267"/>
        <end position="280"/>
    </location>
</feature>
<evidence type="ECO:0000259" key="11">
    <source>
        <dbReference type="PROSITE" id="PS50968"/>
    </source>
</evidence>
<organism evidence="13 14">
    <name type="scientific">Momordica charantia</name>
    <name type="common">Bitter gourd</name>
    <name type="synonym">Balsam pear</name>
    <dbReference type="NCBI Taxonomy" id="3673"/>
    <lineage>
        <taxon>Eukaryota</taxon>
        <taxon>Viridiplantae</taxon>
        <taxon>Streptophyta</taxon>
        <taxon>Embryophyta</taxon>
        <taxon>Tracheophyta</taxon>
        <taxon>Spermatophyta</taxon>
        <taxon>Magnoliopsida</taxon>
        <taxon>eudicotyledons</taxon>
        <taxon>Gunneridae</taxon>
        <taxon>Pentapetalae</taxon>
        <taxon>rosids</taxon>
        <taxon>fabids</taxon>
        <taxon>Cucurbitales</taxon>
        <taxon>Cucurbitaceae</taxon>
        <taxon>Momordiceae</taxon>
        <taxon>Momordica</taxon>
    </lineage>
</organism>
<dbReference type="GeneID" id="111009145"/>
<evidence type="ECO:0000256" key="4">
    <source>
        <dbReference type="ARBA" id="ARBA00022679"/>
    </source>
</evidence>
<feature type="domain" description="Peripheral subunit-binding (PSBD)" evidence="12">
    <location>
        <begin position="211"/>
        <end position="248"/>
    </location>
</feature>
<dbReference type="SUPFAM" id="SSF47005">
    <property type="entry name" value="Peripheral subunit-binding domain of 2-oxo acid dehydrogenase complex"/>
    <property type="match status" value="1"/>
</dbReference>
<evidence type="ECO:0000313" key="13">
    <source>
        <dbReference type="Proteomes" id="UP000504603"/>
    </source>
</evidence>
<dbReference type="InterPro" id="IPR011053">
    <property type="entry name" value="Single_hybrid_motif"/>
</dbReference>
<dbReference type="InterPro" id="IPR036625">
    <property type="entry name" value="E3-bd_dom_sf"/>
</dbReference>
<keyword evidence="4 9" id="KW-0808">Transferase</keyword>
<dbReference type="InterPro" id="IPR000089">
    <property type="entry name" value="Biotin_lipoyl"/>
</dbReference>
<reference evidence="14" key="1">
    <citation type="submission" date="2025-08" db="UniProtKB">
        <authorList>
            <consortium name="RefSeq"/>
        </authorList>
    </citation>
    <scope>IDENTIFICATION</scope>
    <source>
        <strain evidence="14">OHB3-1</strain>
    </source>
</reference>
<evidence type="ECO:0000256" key="2">
    <source>
        <dbReference type="ARBA" id="ARBA00004305"/>
    </source>
</evidence>
<dbReference type="Gene3D" id="2.40.50.100">
    <property type="match status" value="1"/>
</dbReference>
<evidence type="ECO:0000256" key="3">
    <source>
        <dbReference type="ARBA" id="ARBA00007317"/>
    </source>
</evidence>
<keyword evidence="13" id="KW-1185">Reference proteome</keyword>
<evidence type="ECO:0000256" key="10">
    <source>
        <dbReference type="SAM" id="MobiDB-lite"/>
    </source>
</evidence>
<dbReference type="Pfam" id="PF00198">
    <property type="entry name" value="2-oxoacid_dh"/>
    <property type="match status" value="1"/>
</dbReference>
<dbReference type="PROSITE" id="PS50968">
    <property type="entry name" value="BIOTINYL_LIPOYL"/>
    <property type="match status" value="1"/>
</dbReference>
<dbReference type="KEGG" id="mcha:111009145"/>
<evidence type="ECO:0000256" key="6">
    <source>
        <dbReference type="ARBA" id="ARBA00022946"/>
    </source>
</evidence>
<evidence type="ECO:0000313" key="14">
    <source>
        <dbReference type="RefSeq" id="XP_022137797.1"/>
    </source>
</evidence>
<keyword evidence="8 9" id="KW-0012">Acyltransferase</keyword>
<dbReference type="SUPFAM" id="SSF52777">
    <property type="entry name" value="CoA-dependent acyltransferases"/>
    <property type="match status" value="1"/>
</dbReference>
<keyword evidence="6" id="KW-0809">Transit peptide</keyword>
<dbReference type="FunFam" id="2.40.50.100:FF:000013">
    <property type="entry name" value="Dihydrolipoamide acetyltransferase component of pyruvate dehydrogenase complex"/>
    <property type="match status" value="1"/>
</dbReference>
<name>A0A6J1C9A1_MOMCH</name>
<dbReference type="Pfam" id="PF02817">
    <property type="entry name" value="E3_binding"/>
    <property type="match status" value="1"/>
</dbReference>
<proteinExistence type="inferred from homology"/>
<dbReference type="InterPro" id="IPR023213">
    <property type="entry name" value="CAT-like_dom_sf"/>
</dbReference>
<dbReference type="SUPFAM" id="SSF51230">
    <property type="entry name" value="Single hybrid motif"/>
    <property type="match status" value="1"/>
</dbReference>
<keyword evidence="7" id="KW-0496">Mitochondrion</keyword>
<evidence type="ECO:0000256" key="7">
    <source>
        <dbReference type="ARBA" id="ARBA00023128"/>
    </source>
</evidence>
<feature type="region of interest" description="Disordered" evidence="10">
    <location>
        <begin position="258"/>
        <end position="280"/>
    </location>
</feature>
<comment type="similarity">
    <text evidence="3 9">Belongs to the 2-oxoacid dehydrogenase family.</text>
</comment>
<dbReference type="Gene3D" id="4.10.320.10">
    <property type="entry name" value="E3-binding domain"/>
    <property type="match status" value="1"/>
</dbReference>
<dbReference type="Proteomes" id="UP000504603">
    <property type="component" value="Unplaced"/>
</dbReference>
<protein>
    <recommendedName>
        <fullName evidence="9">Dihydrolipoamide acetyltransferase component of pyruvate dehydrogenase complex</fullName>
        <ecNumber evidence="9">2.3.1.-</ecNumber>
    </recommendedName>
</protein>
<sequence>MSMIMIGRRKISPGSAWAAGRRLLSPFASQGSFPSLFQLPLEQTPKSIPEPSPPLACSRFSTTWLQSPANRFEANRRGVSKICGFSSQALDGLPVFRLVDVPLAQTGEGIAECELLKWFVKEGDLVEAFQPLCEVQSDKATIEITSRYKGKVGQLLYVPGDIVKVGETLLKVGVDDFEDGTQVSGPTEGHLANPELTIDIQLDKNKCGGVLSTPAVRDLAKQYAIDINDVRGTGTDGRVLKEDILQYAVEKGILEEQHVSSAASPREQFDGSESRTHAPDEVRWSYEDKKVQLRGFQRAMVKSMTIAAKVPHFHYVEEINCDGLLELKASFQGNTPEPDVKHTSLPLLIKSLSMAMNKYPMLNSCFNEESYEVTLKGSHNIGIAMATPHGLVVPNIKNVQSLSVMEITKELSRLQQLALDNKLGPGDISGGTITLSNIGAIGGKFGSPLLNLPEVAIIAIGRIKKIPQISDDGDVYPASIMTVNIGADHRVLDGATVARFCNEWKRFVENPELLILNMR</sequence>
<dbReference type="PANTHER" id="PTHR43178">
    <property type="entry name" value="DIHYDROLIPOAMIDE ACETYLTRANSFERASE COMPONENT OF PYRUVATE DEHYDROGENASE COMPLEX"/>
    <property type="match status" value="1"/>
</dbReference>
<dbReference type="PROSITE" id="PS51826">
    <property type="entry name" value="PSBD"/>
    <property type="match status" value="1"/>
</dbReference>
<dbReference type="PROSITE" id="PS00189">
    <property type="entry name" value="LIPOYL"/>
    <property type="match status" value="1"/>
</dbReference>
<dbReference type="InterPro" id="IPR001078">
    <property type="entry name" value="2-oxoacid_DH_actylTfrase"/>
</dbReference>
<evidence type="ECO:0000256" key="8">
    <source>
        <dbReference type="ARBA" id="ARBA00023315"/>
    </source>
</evidence>
<dbReference type="CDD" id="cd06849">
    <property type="entry name" value="lipoyl_domain"/>
    <property type="match status" value="1"/>
</dbReference>
<evidence type="ECO:0000256" key="5">
    <source>
        <dbReference type="ARBA" id="ARBA00022823"/>
    </source>
</evidence>
<dbReference type="InterPro" id="IPR050743">
    <property type="entry name" value="2-oxoacid_DH_E2_comp"/>
</dbReference>
<feature type="domain" description="Lipoyl-binding" evidence="11">
    <location>
        <begin position="96"/>
        <end position="173"/>
    </location>
</feature>
<dbReference type="FunFam" id="3.30.559.10:FF:000007">
    <property type="entry name" value="Dihydrolipoamide acetyltransferase component of pyruvate dehydrogenase complex"/>
    <property type="match status" value="1"/>
</dbReference>
<dbReference type="InterPro" id="IPR004167">
    <property type="entry name" value="PSBD"/>
</dbReference>
<dbReference type="Pfam" id="PF00364">
    <property type="entry name" value="Biotin_lipoyl"/>
    <property type="match status" value="1"/>
</dbReference>
<accession>A0A6J1C9A1</accession>
<evidence type="ECO:0000256" key="9">
    <source>
        <dbReference type="RuleBase" id="RU003423"/>
    </source>
</evidence>
<dbReference type="EC" id="2.3.1.-" evidence="9"/>
<dbReference type="OrthoDB" id="15567at2759"/>
<comment type="cofactor">
    <cofactor evidence="1 9">
        <name>(R)-lipoate</name>
        <dbReference type="ChEBI" id="CHEBI:83088"/>
    </cofactor>
</comment>
<dbReference type="Gene3D" id="3.30.559.10">
    <property type="entry name" value="Chloramphenicol acetyltransferase-like domain"/>
    <property type="match status" value="1"/>
</dbReference>
<dbReference type="GO" id="GO:0031405">
    <property type="term" value="F:lipoic acid binding"/>
    <property type="evidence" value="ECO:0007669"/>
    <property type="project" value="TreeGrafter"/>
</dbReference>
<dbReference type="InterPro" id="IPR003016">
    <property type="entry name" value="2-oxoA_DH_lipoyl-BS"/>
</dbReference>
<evidence type="ECO:0000256" key="1">
    <source>
        <dbReference type="ARBA" id="ARBA00001938"/>
    </source>
</evidence>
<comment type="subcellular location">
    <subcellularLocation>
        <location evidence="2">Mitochondrion matrix</location>
    </subcellularLocation>
</comment>
<dbReference type="AlphaFoldDB" id="A0A6J1C9A1"/>
<dbReference type="RefSeq" id="XP_022137797.1">
    <property type="nucleotide sequence ID" value="XM_022282105.1"/>
</dbReference>
<keyword evidence="5 9" id="KW-0450">Lipoyl</keyword>
<evidence type="ECO:0000259" key="12">
    <source>
        <dbReference type="PROSITE" id="PS51826"/>
    </source>
</evidence>
<dbReference type="GO" id="GO:0016407">
    <property type="term" value="F:acetyltransferase activity"/>
    <property type="evidence" value="ECO:0007669"/>
    <property type="project" value="TreeGrafter"/>
</dbReference>
<dbReference type="GO" id="GO:0005759">
    <property type="term" value="C:mitochondrial matrix"/>
    <property type="evidence" value="ECO:0007669"/>
    <property type="project" value="UniProtKB-SubCell"/>
</dbReference>